<accession>A0A4D6KRN5</accession>
<protein>
    <submittedName>
        <fullName evidence="2">Uncharacterized protein</fullName>
    </submittedName>
</protein>
<gene>
    <name evidence="2" type="ORF">DEO72_LG1g2999</name>
</gene>
<evidence type="ECO:0000256" key="1">
    <source>
        <dbReference type="SAM" id="MobiDB-lite"/>
    </source>
</evidence>
<dbReference type="AlphaFoldDB" id="A0A4D6KRN5"/>
<proteinExistence type="predicted"/>
<dbReference type="EMBL" id="CP039345">
    <property type="protein sequence ID" value="QCD79360.1"/>
    <property type="molecule type" value="Genomic_DNA"/>
</dbReference>
<keyword evidence="3" id="KW-1185">Reference proteome</keyword>
<dbReference type="Proteomes" id="UP000501690">
    <property type="component" value="Linkage Group LG1"/>
</dbReference>
<feature type="compositionally biased region" description="Basic and acidic residues" evidence="1">
    <location>
        <begin position="131"/>
        <end position="147"/>
    </location>
</feature>
<name>A0A4D6KRN5_VIGUN</name>
<feature type="compositionally biased region" description="Basic residues" evidence="1">
    <location>
        <begin position="71"/>
        <end position="82"/>
    </location>
</feature>
<feature type="region of interest" description="Disordered" evidence="1">
    <location>
        <begin position="122"/>
        <end position="147"/>
    </location>
</feature>
<reference evidence="2 3" key="1">
    <citation type="submission" date="2019-04" db="EMBL/GenBank/DDBJ databases">
        <title>An improved genome assembly and genetic linkage map for asparagus bean, Vigna unguiculata ssp. sesquipedialis.</title>
        <authorList>
            <person name="Xia Q."/>
            <person name="Zhang R."/>
            <person name="Dong Y."/>
        </authorList>
    </citation>
    <scope>NUCLEOTIDE SEQUENCE [LARGE SCALE GENOMIC DNA]</scope>
    <source>
        <tissue evidence="2">Leaf</tissue>
    </source>
</reference>
<feature type="compositionally biased region" description="Polar residues" evidence="1">
    <location>
        <begin position="60"/>
        <end position="70"/>
    </location>
</feature>
<sequence>MTVTQTTLHLPQTQPNQELHLNAAITPQQQRQPPWANNLMRRNQRNSTSDIRDHYRPPQITASTSRTPTLRNRRAAVGHQKTRSAAQDEVYRHCCENKTRLPQRTTTIAATVAAAQWSGGWWSLRRGNGGDSRREEQQRSVWDEDEK</sequence>
<evidence type="ECO:0000313" key="3">
    <source>
        <dbReference type="Proteomes" id="UP000501690"/>
    </source>
</evidence>
<organism evidence="2 3">
    <name type="scientific">Vigna unguiculata</name>
    <name type="common">Cowpea</name>
    <dbReference type="NCBI Taxonomy" id="3917"/>
    <lineage>
        <taxon>Eukaryota</taxon>
        <taxon>Viridiplantae</taxon>
        <taxon>Streptophyta</taxon>
        <taxon>Embryophyta</taxon>
        <taxon>Tracheophyta</taxon>
        <taxon>Spermatophyta</taxon>
        <taxon>Magnoliopsida</taxon>
        <taxon>eudicotyledons</taxon>
        <taxon>Gunneridae</taxon>
        <taxon>Pentapetalae</taxon>
        <taxon>rosids</taxon>
        <taxon>fabids</taxon>
        <taxon>Fabales</taxon>
        <taxon>Fabaceae</taxon>
        <taxon>Papilionoideae</taxon>
        <taxon>50 kb inversion clade</taxon>
        <taxon>NPAAA clade</taxon>
        <taxon>indigoferoid/millettioid clade</taxon>
        <taxon>Phaseoleae</taxon>
        <taxon>Vigna</taxon>
    </lineage>
</organism>
<evidence type="ECO:0000313" key="2">
    <source>
        <dbReference type="EMBL" id="QCD79360.1"/>
    </source>
</evidence>
<feature type="region of interest" description="Disordered" evidence="1">
    <location>
        <begin position="45"/>
        <end position="86"/>
    </location>
</feature>